<evidence type="ECO:0000313" key="1">
    <source>
        <dbReference type="EMBL" id="SDK74771.1"/>
    </source>
</evidence>
<name>A0A1G9EFE1_9GAMM</name>
<proteinExistence type="predicted"/>
<organism evidence="1 2">
    <name type="scientific">Franzmannia pantelleriensis</name>
    <dbReference type="NCBI Taxonomy" id="48727"/>
    <lineage>
        <taxon>Bacteria</taxon>
        <taxon>Pseudomonadati</taxon>
        <taxon>Pseudomonadota</taxon>
        <taxon>Gammaproteobacteria</taxon>
        <taxon>Oceanospirillales</taxon>
        <taxon>Halomonadaceae</taxon>
        <taxon>Franzmannia</taxon>
    </lineage>
</organism>
<gene>
    <name evidence="1" type="ORF">SAMN05192555_10192</name>
</gene>
<protein>
    <submittedName>
        <fullName evidence="1">Uncharacterized protein</fullName>
    </submittedName>
</protein>
<accession>A0A1G9EFE1</accession>
<keyword evidence="2" id="KW-1185">Reference proteome</keyword>
<reference evidence="2" key="1">
    <citation type="submission" date="2016-10" db="EMBL/GenBank/DDBJ databases">
        <authorList>
            <person name="Varghese N."/>
            <person name="Submissions S."/>
        </authorList>
    </citation>
    <scope>NUCLEOTIDE SEQUENCE [LARGE SCALE GENOMIC DNA]</scope>
    <source>
        <strain evidence="2">AAP</strain>
    </source>
</reference>
<evidence type="ECO:0000313" key="2">
    <source>
        <dbReference type="Proteomes" id="UP000199107"/>
    </source>
</evidence>
<dbReference type="Proteomes" id="UP000199107">
    <property type="component" value="Unassembled WGS sequence"/>
</dbReference>
<dbReference type="AlphaFoldDB" id="A0A1G9EFE1"/>
<dbReference type="OrthoDB" id="6161818at2"/>
<dbReference type="EMBL" id="FNGH01000001">
    <property type="protein sequence ID" value="SDK74771.1"/>
    <property type="molecule type" value="Genomic_DNA"/>
</dbReference>
<sequence>MTNIQTLTLLPQDQLALLNSIEVQAVLRYRRLALRFITFSTVLSRQMAEYGIACEQRITSLRDAAESLGLGACVGVLDVRRLQEPAQEPKDRFFIIDQAIVDQELQRALATAFETHSVARQLLGANGTPELERPLWEYAQHKQFEVNALMHCCTRQLQHA</sequence>
<dbReference type="RefSeq" id="WP_089656485.1">
    <property type="nucleotide sequence ID" value="NZ_FNGH01000001.1"/>
</dbReference>